<keyword evidence="3" id="KW-1185">Reference proteome</keyword>
<gene>
    <name evidence="2" type="ORF">C7455_105143</name>
</gene>
<evidence type="ECO:0000259" key="1">
    <source>
        <dbReference type="Pfam" id="PF01936"/>
    </source>
</evidence>
<dbReference type="AlphaFoldDB" id="A0A316GGI7"/>
<dbReference type="EMBL" id="QGGW01000005">
    <property type="protein sequence ID" value="PWK60159.1"/>
    <property type="molecule type" value="Genomic_DNA"/>
</dbReference>
<dbReference type="GO" id="GO:0004540">
    <property type="term" value="F:RNA nuclease activity"/>
    <property type="evidence" value="ECO:0007669"/>
    <property type="project" value="InterPro"/>
</dbReference>
<dbReference type="CDD" id="cd10911">
    <property type="entry name" value="PIN_LabA"/>
    <property type="match status" value="1"/>
</dbReference>
<dbReference type="Gene3D" id="3.40.50.1010">
    <property type="entry name" value="5'-nuclease"/>
    <property type="match status" value="1"/>
</dbReference>
<dbReference type="InterPro" id="IPR047140">
    <property type="entry name" value="LabA"/>
</dbReference>
<reference evidence="2 3" key="1">
    <citation type="submission" date="2018-05" db="EMBL/GenBank/DDBJ databases">
        <title>Genomic Encyclopedia of Type Strains, Phase IV (KMG-IV): sequencing the most valuable type-strain genomes for metagenomic binning, comparative biology and taxonomic classification.</title>
        <authorList>
            <person name="Goeker M."/>
        </authorList>
    </citation>
    <scope>NUCLEOTIDE SEQUENCE [LARGE SCALE GENOMIC DNA]</scope>
    <source>
        <strain evidence="2 3">DSM 16097</strain>
    </source>
</reference>
<accession>A0A316GGI7</accession>
<dbReference type="OrthoDB" id="9794137at2"/>
<sequence>MFYRDERLALFIDGSNLYAAAKALAFDIDYKLLRSEFMQRGKLLRAFYYTALLENDDYSPIRPLVDWLHYNGFTMVTKPAKEFTDSQGRRKVKGNMDIELAVDAMETAEHVDHIVLFSGDGDFRPLVEALQRKGCRVSVVSTIRSQPPMIADDLRRQADNFIELDELREVIGRPPREPREDRVALHQSAED</sequence>
<dbReference type="PANTHER" id="PTHR35458:SF2">
    <property type="entry name" value="SLR0755 PROTEIN"/>
    <property type="match status" value="1"/>
</dbReference>
<evidence type="ECO:0000313" key="3">
    <source>
        <dbReference type="Proteomes" id="UP000245708"/>
    </source>
</evidence>
<proteinExistence type="predicted"/>
<dbReference type="InterPro" id="IPR021139">
    <property type="entry name" value="NYN"/>
</dbReference>
<dbReference type="Pfam" id="PF01936">
    <property type="entry name" value="NYN"/>
    <property type="match status" value="1"/>
</dbReference>
<name>A0A316GGI7_9RHOB</name>
<organism evidence="2 3">
    <name type="scientific">Roseicyclus mahoneyensis</name>
    <dbReference type="NCBI Taxonomy" id="164332"/>
    <lineage>
        <taxon>Bacteria</taxon>
        <taxon>Pseudomonadati</taxon>
        <taxon>Pseudomonadota</taxon>
        <taxon>Alphaproteobacteria</taxon>
        <taxon>Rhodobacterales</taxon>
        <taxon>Roseobacteraceae</taxon>
        <taxon>Roseicyclus</taxon>
    </lineage>
</organism>
<evidence type="ECO:0000313" key="2">
    <source>
        <dbReference type="EMBL" id="PWK60159.1"/>
    </source>
</evidence>
<feature type="domain" description="NYN" evidence="1">
    <location>
        <begin position="7"/>
        <end position="165"/>
    </location>
</feature>
<comment type="caution">
    <text evidence="2">The sequence shown here is derived from an EMBL/GenBank/DDBJ whole genome shotgun (WGS) entry which is preliminary data.</text>
</comment>
<dbReference type="PANTHER" id="PTHR35458">
    <property type="entry name" value="SLR0755 PROTEIN"/>
    <property type="match status" value="1"/>
</dbReference>
<dbReference type="RefSeq" id="WP_109668445.1">
    <property type="nucleotide sequence ID" value="NZ_QGGW01000005.1"/>
</dbReference>
<protein>
    <submittedName>
        <fullName evidence="2">Uncharacterized LabA/DUF88 family protein</fullName>
    </submittedName>
</protein>
<dbReference type="Proteomes" id="UP000245708">
    <property type="component" value="Unassembled WGS sequence"/>
</dbReference>